<name>A0A5J9VXM6_9POAL</name>
<dbReference type="Gramene" id="TVU39840">
    <property type="protein sequence ID" value="TVU39840"/>
    <property type="gene ID" value="EJB05_13281"/>
</dbReference>
<dbReference type="AlphaFoldDB" id="A0A5J9VXM6"/>
<gene>
    <name evidence="2" type="ORF">EJB05_13281</name>
</gene>
<evidence type="ECO:0000313" key="3">
    <source>
        <dbReference type="Proteomes" id="UP000324897"/>
    </source>
</evidence>
<feature type="region of interest" description="Disordered" evidence="1">
    <location>
        <begin position="38"/>
        <end position="94"/>
    </location>
</feature>
<protein>
    <submittedName>
        <fullName evidence="2">Uncharacterized protein</fullName>
    </submittedName>
</protein>
<organism evidence="2 3">
    <name type="scientific">Eragrostis curvula</name>
    <name type="common">weeping love grass</name>
    <dbReference type="NCBI Taxonomy" id="38414"/>
    <lineage>
        <taxon>Eukaryota</taxon>
        <taxon>Viridiplantae</taxon>
        <taxon>Streptophyta</taxon>
        <taxon>Embryophyta</taxon>
        <taxon>Tracheophyta</taxon>
        <taxon>Spermatophyta</taxon>
        <taxon>Magnoliopsida</taxon>
        <taxon>Liliopsida</taxon>
        <taxon>Poales</taxon>
        <taxon>Poaceae</taxon>
        <taxon>PACMAD clade</taxon>
        <taxon>Chloridoideae</taxon>
        <taxon>Eragrostideae</taxon>
        <taxon>Eragrostidinae</taxon>
        <taxon>Eragrostis</taxon>
    </lineage>
</organism>
<sequence length="94" mass="10248">MVAGHRLGIRFGVFQNGVRRVNKSGVLETVIGHGLVRHKKAGAAHGGGPQESRSRGQGGEQRRRRGGKTHVHVFRNGRAGTEKIHVCQNATERH</sequence>
<proteinExistence type="predicted"/>
<keyword evidence="3" id="KW-1185">Reference proteome</keyword>
<feature type="non-terminal residue" evidence="2">
    <location>
        <position position="1"/>
    </location>
</feature>
<dbReference type="Proteomes" id="UP000324897">
    <property type="component" value="Chromosome 4"/>
</dbReference>
<accession>A0A5J9VXM6</accession>
<evidence type="ECO:0000256" key="1">
    <source>
        <dbReference type="SAM" id="MobiDB-lite"/>
    </source>
</evidence>
<reference evidence="2 3" key="1">
    <citation type="journal article" date="2019" name="Sci. Rep.">
        <title>A high-quality genome of Eragrostis curvula grass provides insights into Poaceae evolution and supports new strategies to enhance forage quality.</title>
        <authorList>
            <person name="Carballo J."/>
            <person name="Santos B.A.C.M."/>
            <person name="Zappacosta D."/>
            <person name="Garbus I."/>
            <person name="Selva J.P."/>
            <person name="Gallo C.A."/>
            <person name="Diaz A."/>
            <person name="Albertini E."/>
            <person name="Caccamo M."/>
            <person name="Echenique V."/>
        </authorList>
    </citation>
    <scope>NUCLEOTIDE SEQUENCE [LARGE SCALE GENOMIC DNA]</scope>
    <source>
        <strain evidence="3">cv. Victoria</strain>
        <tissue evidence="2">Leaf</tissue>
    </source>
</reference>
<dbReference type="EMBL" id="RWGY01000007">
    <property type="protein sequence ID" value="TVU39840.1"/>
    <property type="molecule type" value="Genomic_DNA"/>
</dbReference>
<feature type="compositionally biased region" description="Basic and acidic residues" evidence="1">
    <location>
        <begin position="80"/>
        <end position="94"/>
    </location>
</feature>
<comment type="caution">
    <text evidence="2">The sequence shown here is derived from an EMBL/GenBank/DDBJ whole genome shotgun (WGS) entry which is preliminary data.</text>
</comment>
<feature type="compositionally biased region" description="Basic residues" evidence="1">
    <location>
        <begin position="62"/>
        <end position="75"/>
    </location>
</feature>
<evidence type="ECO:0000313" key="2">
    <source>
        <dbReference type="EMBL" id="TVU39840.1"/>
    </source>
</evidence>